<accession>A0A317FFN8</accession>
<sequence>MRFAVDRLDHLVITCRDVEISAGWYQRVLGMEREEFGTGERRTALKFGGQKINLRPHTATQEAWFSSVTALPGTQDLCFVVTVPPEQVVEHLQGIGVAVELGPVAKQGALGPIRSVYCRDPDGNLIEIASYGDALPV</sequence>
<evidence type="ECO:0000313" key="2">
    <source>
        <dbReference type="EMBL" id="PWS37192.1"/>
    </source>
</evidence>
<dbReference type="InterPro" id="IPR029068">
    <property type="entry name" value="Glyas_Bleomycin-R_OHBP_Dase"/>
</dbReference>
<evidence type="ECO:0000313" key="3">
    <source>
        <dbReference type="Proteomes" id="UP000245765"/>
    </source>
</evidence>
<dbReference type="InterPro" id="IPR050383">
    <property type="entry name" value="GlyoxalaseI/FosfomycinResist"/>
</dbReference>
<organism evidence="2 3">
    <name type="scientific">Falsiroseomonas bella</name>
    <dbReference type="NCBI Taxonomy" id="2184016"/>
    <lineage>
        <taxon>Bacteria</taxon>
        <taxon>Pseudomonadati</taxon>
        <taxon>Pseudomonadota</taxon>
        <taxon>Alphaproteobacteria</taxon>
        <taxon>Acetobacterales</taxon>
        <taxon>Roseomonadaceae</taxon>
        <taxon>Falsiroseomonas</taxon>
    </lineage>
</organism>
<evidence type="ECO:0000259" key="1">
    <source>
        <dbReference type="PROSITE" id="PS51819"/>
    </source>
</evidence>
<proteinExistence type="predicted"/>
<keyword evidence="3" id="KW-1185">Reference proteome</keyword>
<reference evidence="3" key="1">
    <citation type="submission" date="2018-05" db="EMBL/GenBank/DDBJ databases">
        <authorList>
            <person name="Du Z."/>
            <person name="Wang X."/>
        </authorList>
    </citation>
    <scope>NUCLEOTIDE SEQUENCE [LARGE SCALE GENOMIC DNA]</scope>
    <source>
        <strain evidence="3">CQN31</strain>
    </source>
</reference>
<dbReference type="Pfam" id="PF00903">
    <property type="entry name" value="Glyoxalase"/>
    <property type="match status" value="1"/>
</dbReference>
<name>A0A317FFN8_9PROT</name>
<dbReference type="OrthoDB" id="9812656at2"/>
<dbReference type="InterPro" id="IPR004360">
    <property type="entry name" value="Glyas_Fos-R_dOase_dom"/>
</dbReference>
<dbReference type="PANTHER" id="PTHR21366:SF14">
    <property type="entry name" value="GLYOXALASE DOMAIN-CONTAINING PROTEIN 5"/>
    <property type="match status" value="1"/>
</dbReference>
<gene>
    <name evidence="2" type="ORF">DFH01_10035</name>
</gene>
<feature type="domain" description="VOC" evidence="1">
    <location>
        <begin position="7"/>
        <end position="131"/>
    </location>
</feature>
<dbReference type="PROSITE" id="PS51819">
    <property type="entry name" value="VOC"/>
    <property type="match status" value="1"/>
</dbReference>
<dbReference type="CDD" id="cd07253">
    <property type="entry name" value="GLOD5"/>
    <property type="match status" value="1"/>
</dbReference>
<dbReference type="Gene3D" id="3.10.180.10">
    <property type="entry name" value="2,3-Dihydroxybiphenyl 1,2-Dioxygenase, domain 1"/>
    <property type="match status" value="1"/>
</dbReference>
<dbReference type="RefSeq" id="WP_109870301.1">
    <property type="nucleotide sequence ID" value="NZ_QGNA01000002.1"/>
</dbReference>
<dbReference type="Proteomes" id="UP000245765">
    <property type="component" value="Unassembled WGS sequence"/>
</dbReference>
<dbReference type="SUPFAM" id="SSF54593">
    <property type="entry name" value="Glyoxalase/Bleomycin resistance protein/Dihydroxybiphenyl dioxygenase"/>
    <property type="match status" value="1"/>
</dbReference>
<comment type="caution">
    <text evidence="2">The sequence shown here is derived from an EMBL/GenBank/DDBJ whole genome shotgun (WGS) entry which is preliminary data.</text>
</comment>
<protein>
    <submittedName>
        <fullName evidence="2">VOC family virulence protein</fullName>
    </submittedName>
</protein>
<dbReference type="AlphaFoldDB" id="A0A317FFN8"/>
<dbReference type="EMBL" id="QGNA01000002">
    <property type="protein sequence ID" value="PWS37192.1"/>
    <property type="molecule type" value="Genomic_DNA"/>
</dbReference>
<dbReference type="InterPro" id="IPR037523">
    <property type="entry name" value="VOC_core"/>
</dbReference>
<dbReference type="PANTHER" id="PTHR21366">
    <property type="entry name" value="GLYOXALASE FAMILY PROTEIN"/>
    <property type="match status" value="1"/>
</dbReference>